<evidence type="ECO:0000313" key="3">
    <source>
        <dbReference type="Proteomes" id="UP000675653"/>
    </source>
</evidence>
<protein>
    <submittedName>
        <fullName evidence="2">Uncharacterized protein</fullName>
    </submittedName>
</protein>
<comment type="caution">
    <text evidence="2">The sequence shown here is derived from an EMBL/GenBank/DDBJ whole genome shotgun (WGS) entry which is preliminary data.</text>
</comment>
<dbReference type="RefSeq" id="WP_212514135.1">
    <property type="nucleotide sequence ID" value="NZ_CAWQDX010000068.1"/>
</dbReference>
<evidence type="ECO:0000256" key="1">
    <source>
        <dbReference type="SAM" id="MobiDB-lite"/>
    </source>
</evidence>
<gene>
    <name evidence="2" type="ORF">KAT72_15160</name>
</gene>
<feature type="compositionally biased region" description="Basic and acidic residues" evidence="1">
    <location>
        <begin position="86"/>
        <end position="102"/>
    </location>
</feature>
<keyword evidence="3" id="KW-1185">Reference proteome</keyword>
<evidence type="ECO:0000313" key="2">
    <source>
        <dbReference type="EMBL" id="MBR7630320.1"/>
    </source>
</evidence>
<reference evidence="2 3" key="1">
    <citation type="submission" date="2021-04" db="EMBL/GenBank/DDBJ databases">
        <title>Draft Genome of Aeromonas popoffii ID682, isolated from a natural water source in Idaho.</title>
        <authorList>
            <person name="Testerman T."/>
            <person name="Graf J."/>
        </authorList>
    </citation>
    <scope>NUCLEOTIDE SEQUENCE [LARGE SCALE GENOMIC DNA]</scope>
    <source>
        <strain evidence="2 3">ID682</strain>
    </source>
</reference>
<organism evidence="2 3">
    <name type="scientific">Aeromonas popoffii</name>
    <dbReference type="NCBI Taxonomy" id="70856"/>
    <lineage>
        <taxon>Bacteria</taxon>
        <taxon>Pseudomonadati</taxon>
        <taxon>Pseudomonadota</taxon>
        <taxon>Gammaproteobacteria</taxon>
        <taxon>Aeromonadales</taxon>
        <taxon>Aeromonadaceae</taxon>
        <taxon>Aeromonas</taxon>
    </lineage>
</organism>
<feature type="region of interest" description="Disordered" evidence="1">
    <location>
        <begin position="1"/>
        <end position="20"/>
    </location>
</feature>
<feature type="region of interest" description="Disordered" evidence="1">
    <location>
        <begin position="61"/>
        <end position="102"/>
    </location>
</feature>
<proteinExistence type="predicted"/>
<dbReference type="EMBL" id="JAGRZL010000044">
    <property type="protein sequence ID" value="MBR7630320.1"/>
    <property type="molecule type" value="Genomic_DNA"/>
</dbReference>
<accession>A0ABS5GT59</accession>
<name>A0ABS5GT59_9GAMM</name>
<dbReference type="Proteomes" id="UP000675653">
    <property type="component" value="Unassembled WGS sequence"/>
</dbReference>
<sequence length="153" mass="16908">MKSSGEGLPWQGERKGENAQGAMNEVNCTAFGAESVEARKGMAEKVEVMTRTSEYAALFEPTGLLHPTEPSSGSIAMHEPVNSRHCSRDADHDQSEAARLPREQIHMKILPDKFRDQADGRGHCQTGYKFSKKTYGQVFGVCLYWSIKSPVSC</sequence>